<dbReference type="InterPro" id="IPR054508">
    <property type="entry name" value="PIR1-like_C"/>
</dbReference>
<dbReference type="EMBL" id="LFMY01000014">
    <property type="protein sequence ID" value="OKL56675.1"/>
    <property type="molecule type" value="Genomic_DNA"/>
</dbReference>
<feature type="domain" description="Cell wall mannoprotein PIR1-like C-terminal" evidence="4">
    <location>
        <begin position="64"/>
        <end position="139"/>
    </location>
</feature>
<feature type="compositionally biased region" description="Pro residues" evidence="1">
    <location>
        <begin position="149"/>
        <end position="201"/>
    </location>
</feature>
<dbReference type="Proteomes" id="UP000214365">
    <property type="component" value="Unassembled WGS sequence"/>
</dbReference>
<dbReference type="GeneID" id="31008009"/>
<dbReference type="STRING" id="1441469.A0A225AQH1"/>
<gene>
    <name evidence="5" type="ORF">UA08_08253</name>
</gene>
<sequence>MRTTFASAAFIATANALVARDTPTCCFGLAATGNATGVLGQIDDGQVRIGSGLPPGQFCIDPSGAIKDGNGRGCYLTPPTSQLQCDVGANPMPGFTIDSSGKIHHNASTSFVACQSGQSDQMNIYTSPAPSDVTGCEPIELQTDKCQPPGGPPAPPGPPAPAPPSVPPTGPAPPAKPAGPPAPPPSGPSPAPAPAPAPAPPGHTVGPGGPSPSGPAPPAVPSSPAGPSSCPTPGPQGPGPAGSGQAGPTTSGAPNAPSGHRTPSAPHGSPTAPGLPPFANSSAPAPAGNGTGPTAPIPTGAISPTGGVTPAPGAGGGGCGGGGSSGGCPGGGGGGAGAGGGGQAGCGTTLVNGSYEFPHLIIPIDSSSPSKAPGTSYNGTITSSISSIFNFDFGQNVTNKQCSLVFLFPTQDQLETSAFSFKGDGAIKFSQLEAPASNQTSSSNAPDVKVDYGVTNVSPGHSYTITNFACPVGETLAFELKNAGSTDLNYFEDFNPAPIGLYITTC</sequence>
<proteinExistence type="predicted"/>
<evidence type="ECO:0000313" key="6">
    <source>
        <dbReference type="Proteomes" id="UP000214365"/>
    </source>
</evidence>
<protein>
    <submittedName>
        <fullName evidence="5">Uncharacterized protein</fullName>
    </submittedName>
</protein>
<feature type="compositionally biased region" description="Pro residues" evidence="1">
    <location>
        <begin position="209"/>
        <end position="221"/>
    </location>
</feature>
<evidence type="ECO:0000259" key="3">
    <source>
        <dbReference type="Pfam" id="PF09792"/>
    </source>
</evidence>
<dbReference type="Pfam" id="PF22799">
    <property type="entry name" value="PIR1-like_C"/>
    <property type="match status" value="1"/>
</dbReference>
<organism evidence="5 6">
    <name type="scientific">Talaromyces atroroseus</name>
    <dbReference type="NCBI Taxonomy" id="1441469"/>
    <lineage>
        <taxon>Eukaryota</taxon>
        <taxon>Fungi</taxon>
        <taxon>Dikarya</taxon>
        <taxon>Ascomycota</taxon>
        <taxon>Pezizomycotina</taxon>
        <taxon>Eurotiomycetes</taxon>
        <taxon>Eurotiomycetidae</taxon>
        <taxon>Eurotiales</taxon>
        <taxon>Trichocomaceae</taxon>
        <taxon>Talaromyces</taxon>
        <taxon>Talaromyces sect. Trachyspermi</taxon>
    </lineage>
</organism>
<feature type="domain" description="Ubiquitin 3 binding protein But2 C-terminal" evidence="3">
    <location>
        <begin position="356"/>
        <end position="496"/>
    </location>
</feature>
<dbReference type="InterPro" id="IPR018620">
    <property type="entry name" value="Ubiquitin3-bd_protein_But2_C"/>
</dbReference>
<feature type="region of interest" description="Disordered" evidence="1">
    <location>
        <begin position="141"/>
        <end position="309"/>
    </location>
</feature>
<name>A0A225AQH1_TALAT</name>
<reference evidence="5 6" key="1">
    <citation type="submission" date="2015-06" db="EMBL/GenBank/DDBJ databases">
        <title>Talaromyces atroroseus IBT 11181 draft genome.</title>
        <authorList>
            <person name="Rasmussen K.B."/>
            <person name="Rasmussen S."/>
            <person name="Petersen B."/>
            <person name="Sicheritz-Ponten T."/>
            <person name="Mortensen U.H."/>
            <person name="Thrane U."/>
        </authorList>
    </citation>
    <scope>NUCLEOTIDE SEQUENCE [LARGE SCALE GENOMIC DNA]</scope>
    <source>
        <strain evidence="5 6">IBT 11181</strain>
    </source>
</reference>
<comment type="caution">
    <text evidence="5">The sequence shown here is derived from an EMBL/GenBank/DDBJ whole genome shotgun (WGS) entry which is preliminary data.</text>
</comment>
<accession>A0A225AQH1</accession>
<feature type="chain" id="PRO_5013030799" evidence="2">
    <location>
        <begin position="17"/>
        <end position="506"/>
    </location>
</feature>
<evidence type="ECO:0000256" key="2">
    <source>
        <dbReference type="SAM" id="SignalP"/>
    </source>
</evidence>
<evidence type="ECO:0000313" key="5">
    <source>
        <dbReference type="EMBL" id="OKL56675.1"/>
    </source>
</evidence>
<feature type="signal peptide" evidence="2">
    <location>
        <begin position="1"/>
        <end position="16"/>
    </location>
</feature>
<dbReference type="RefSeq" id="XP_020116796.1">
    <property type="nucleotide sequence ID" value="XM_020263156.1"/>
</dbReference>
<evidence type="ECO:0000256" key="1">
    <source>
        <dbReference type="SAM" id="MobiDB-lite"/>
    </source>
</evidence>
<keyword evidence="2" id="KW-0732">Signal</keyword>
<dbReference type="OrthoDB" id="4657524at2759"/>
<dbReference type="PANTHER" id="PTHR39613">
    <property type="entry name" value="ANCHORED CELL WALL PROTEIN, PUTATIVE (AFU_ORTHOLOGUE AFUA_4G08960)-RELATED"/>
    <property type="match status" value="1"/>
</dbReference>
<dbReference type="Pfam" id="PF09792">
    <property type="entry name" value="But2"/>
    <property type="match status" value="1"/>
</dbReference>
<keyword evidence="6" id="KW-1185">Reference proteome</keyword>
<dbReference type="AlphaFoldDB" id="A0A225AQH1"/>
<evidence type="ECO:0000259" key="4">
    <source>
        <dbReference type="Pfam" id="PF22799"/>
    </source>
</evidence>
<feature type="compositionally biased region" description="Low complexity" evidence="1">
    <location>
        <begin position="277"/>
        <end position="288"/>
    </location>
</feature>
<dbReference type="PANTHER" id="PTHR39613:SF1">
    <property type="entry name" value="ANCHORED CELL WALL PROTEIN, PUTATIVE (AFU_ORTHOLOGUE AFUA_4G08960)-RELATED"/>
    <property type="match status" value="1"/>
</dbReference>